<keyword evidence="2" id="KW-0057">Aromatic amino acid biosynthesis</keyword>
<feature type="domain" description="Chorismate-utilising enzyme C-terminal" evidence="4">
    <location>
        <begin position="239"/>
        <end position="491"/>
    </location>
</feature>
<evidence type="ECO:0000313" key="7">
    <source>
        <dbReference type="Proteomes" id="UP001615550"/>
    </source>
</evidence>
<comment type="caution">
    <text evidence="6">The sequence shown here is derived from an EMBL/GenBank/DDBJ whole genome shotgun (WGS) entry which is preliminary data.</text>
</comment>
<keyword evidence="2" id="KW-0822">Tryptophan biosynthesis</keyword>
<dbReference type="Gene3D" id="3.40.50.880">
    <property type="match status" value="1"/>
</dbReference>
<dbReference type="InterPro" id="IPR006805">
    <property type="entry name" value="Anth_synth_I_N"/>
</dbReference>
<dbReference type="Proteomes" id="UP001615550">
    <property type="component" value="Unassembled WGS sequence"/>
</dbReference>
<dbReference type="PIRSF" id="PIRSF036934">
    <property type="entry name" value="TrpE-G"/>
    <property type="match status" value="1"/>
</dbReference>
<dbReference type="PRINTS" id="PR00097">
    <property type="entry name" value="ANTSNTHASEII"/>
</dbReference>
<evidence type="ECO:0000259" key="5">
    <source>
        <dbReference type="Pfam" id="PF04715"/>
    </source>
</evidence>
<dbReference type="PANTHER" id="PTHR11236">
    <property type="entry name" value="AMINOBENZOATE/ANTHRANILATE SYNTHASE"/>
    <property type="match status" value="1"/>
</dbReference>
<dbReference type="GO" id="GO:0004049">
    <property type="term" value="F:anthranilate synthase activity"/>
    <property type="evidence" value="ECO:0007669"/>
    <property type="project" value="UniProtKB-EC"/>
</dbReference>
<comment type="catalytic activity">
    <reaction evidence="2">
        <text>chorismate + L-glutamine = anthranilate + pyruvate + L-glutamate + H(+)</text>
        <dbReference type="Rhea" id="RHEA:21732"/>
        <dbReference type="ChEBI" id="CHEBI:15361"/>
        <dbReference type="ChEBI" id="CHEBI:15378"/>
        <dbReference type="ChEBI" id="CHEBI:16567"/>
        <dbReference type="ChEBI" id="CHEBI:29748"/>
        <dbReference type="ChEBI" id="CHEBI:29985"/>
        <dbReference type="ChEBI" id="CHEBI:58359"/>
        <dbReference type="EC" id="4.1.3.27"/>
    </reaction>
</comment>
<proteinExistence type="predicted"/>
<evidence type="ECO:0000256" key="1">
    <source>
        <dbReference type="ARBA" id="ARBA00022962"/>
    </source>
</evidence>
<dbReference type="SUPFAM" id="SSF52317">
    <property type="entry name" value="Class I glutamine amidotransferase-like"/>
    <property type="match status" value="1"/>
</dbReference>
<dbReference type="InterPro" id="IPR017926">
    <property type="entry name" value="GATASE"/>
</dbReference>
<dbReference type="InterPro" id="IPR005801">
    <property type="entry name" value="ADC_synthase"/>
</dbReference>
<keyword evidence="2" id="KW-0028">Amino-acid biosynthesis</keyword>
<dbReference type="Gene3D" id="3.60.120.10">
    <property type="entry name" value="Anthranilate synthase"/>
    <property type="match status" value="1"/>
</dbReference>
<dbReference type="EMBL" id="JBGORX010000001">
    <property type="protein sequence ID" value="MFJ1267413.1"/>
    <property type="molecule type" value="Genomic_DNA"/>
</dbReference>
<reference evidence="6 7" key="1">
    <citation type="submission" date="2024-08" db="EMBL/GenBank/DDBJ databases">
        <title>Draft Genome Sequence of Legionella lytica strain DSB2004, Isolated From a Fire Sprinkler System.</title>
        <authorList>
            <person name="Everhart A.D."/>
            <person name="Kidane D.T."/>
            <person name="Farone A.L."/>
            <person name="Farone M.B."/>
        </authorList>
    </citation>
    <scope>NUCLEOTIDE SEQUENCE [LARGE SCALE GENOMIC DNA]</scope>
    <source>
        <strain evidence="6 7">DSB2004</strain>
    </source>
</reference>
<keyword evidence="2 6" id="KW-0456">Lyase</keyword>
<dbReference type="InterPro" id="IPR019999">
    <property type="entry name" value="Anth_synth_I-like"/>
</dbReference>
<dbReference type="PRINTS" id="PR00096">
    <property type="entry name" value="GATASE"/>
</dbReference>
<dbReference type="PROSITE" id="PS51273">
    <property type="entry name" value="GATASE_TYPE_1"/>
    <property type="match status" value="1"/>
</dbReference>
<accession>A0ABW8D3Y5</accession>
<gene>
    <name evidence="6" type="ORF">ACD661_02450</name>
</gene>
<dbReference type="InterPro" id="IPR006221">
    <property type="entry name" value="TrpG/PapA_dom"/>
</dbReference>
<dbReference type="NCBIfam" id="NF010081">
    <property type="entry name" value="PRK13566.1"/>
    <property type="match status" value="1"/>
</dbReference>
<dbReference type="NCBIfam" id="TIGR01815">
    <property type="entry name" value="TrpE-clade3"/>
    <property type="match status" value="1"/>
</dbReference>
<dbReference type="SUPFAM" id="SSF56322">
    <property type="entry name" value="ADC synthase"/>
    <property type="match status" value="1"/>
</dbReference>
<dbReference type="Pfam" id="PF00425">
    <property type="entry name" value="Chorismate_bind"/>
    <property type="match status" value="1"/>
</dbReference>
<feature type="domain" description="Anthranilate synthase component I N-terminal" evidence="5">
    <location>
        <begin position="102"/>
        <end position="198"/>
    </location>
</feature>
<dbReference type="NCBIfam" id="TIGR00566">
    <property type="entry name" value="trpG_papA"/>
    <property type="match status" value="1"/>
</dbReference>
<protein>
    <recommendedName>
        <fullName evidence="2">Anthranilate synthase</fullName>
        <ecNumber evidence="2">4.1.3.27</ecNumber>
    </recommendedName>
</protein>
<dbReference type="PANTHER" id="PTHR11236:SF9">
    <property type="entry name" value="ANTHRANILATE SYNTHASE COMPONENT 1"/>
    <property type="match status" value="1"/>
</dbReference>
<dbReference type="InterPro" id="IPR010112">
    <property type="entry name" value="TrpE-G_bact"/>
</dbReference>
<keyword evidence="1" id="KW-0315">Glutamine amidotransferase</keyword>
<evidence type="ECO:0000259" key="3">
    <source>
        <dbReference type="Pfam" id="PF00117"/>
    </source>
</evidence>
<organism evidence="6 7">
    <name type="scientific">Legionella lytica</name>
    <dbReference type="NCBI Taxonomy" id="96232"/>
    <lineage>
        <taxon>Bacteria</taxon>
        <taxon>Pseudomonadati</taxon>
        <taxon>Pseudomonadota</taxon>
        <taxon>Gammaproteobacteria</taxon>
        <taxon>Legionellales</taxon>
        <taxon>Legionellaceae</taxon>
        <taxon>Legionella</taxon>
    </lineage>
</organism>
<dbReference type="Pfam" id="PF04715">
    <property type="entry name" value="Anth_synt_I_N"/>
    <property type="match status" value="1"/>
</dbReference>
<evidence type="ECO:0000313" key="6">
    <source>
        <dbReference type="EMBL" id="MFJ1267413.1"/>
    </source>
</evidence>
<name>A0ABW8D3Y5_9GAMM</name>
<dbReference type="EC" id="4.1.3.27" evidence="2"/>
<evidence type="ECO:0000256" key="2">
    <source>
        <dbReference type="PIRNR" id="PIRNR036934"/>
    </source>
</evidence>
<dbReference type="CDD" id="cd01743">
    <property type="entry name" value="GATase1_Anthranilate_Synthase"/>
    <property type="match status" value="1"/>
</dbReference>
<comment type="pathway">
    <text evidence="2">Amino-acid biosynthesis; L-tryptophan biosynthesis; L-tryptophan from chorismate: step 1/5.</text>
</comment>
<dbReference type="InterPro" id="IPR029062">
    <property type="entry name" value="Class_I_gatase-like"/>
</dbReference>
<evidence type="ECO:0000259" key="4">
    <source>
        <dbReference type="Pfam" id="PF00425"/>
    </source>
</evidence>
<dbReference type="RefSeq" id="WP_400186054.1">
    <property type="nucleotide sequence ID" value="NZ_JBGORX010000001.1"/>
</dbReference>
<feature type="domain" description="Glutamine amidotransferase" evidence="3">
    <location>
        <begin position="522"/>
        <end position="696"/>
    </location>
</feature>
<sequence>MLQQFKTQGGVHVEVSQQQLDYQEGTTHLIDRLDSERGALFASSFEYPGRYTCWDIGFCNPPLALVCKQSSIQIDALNKRGEVLLGFIQQLFNADENLELVDQTERQIQINIKASEQVFSEEERSQQPSVFTVIRLLLSFFKSEQEPYLGLYGSLGFDLIFQFEDLFAHKERDPAQRDMVLYLPDEIFVVNHRKEEAFVNRYEFQFQDRLTHGLPREGTRSVYESPNKPEKFCDHEPGEYAAVVNKAKERFACGDLFEVVPSQTFYTHYTEQPSYLFKQMRQLNPSPYGFFINLGEREYLVGASPEMYVRVTDKRVETCPISGTIKRGADAIEDAQNIQTLLDSPKEESELTMCTDVDRNDKSRICEAGSVKVIGRRQIEVYSRVIHTVDHVEGTLRAEFDAVDAFLTHMWVVTVTGAPKIWALNFIEQHEKSPRKWYAGAVGWFGFNGNLNTGLVLRTVRISQGIAEVRVGATLLYDSVPESEEQETRLKASAFLDMLNHKAPASANREPLPLTGKGKRVLLIDHQDSFVHTLANYIRQTGAEVSTIRFDKAQHYLQEHHYDLVVLSPGPGKPSDFNLSASINAVVARGIPLFGVCLGLQGLVEHFGGILDILEYPMHGKSSMIKVLDSADLFAGLGDEFKAGRYHSLYARLKAMPEELKVTALSEDGVVMAISHQNLPIYAVQFHPETILSLVNQAGLKIITNLMGMVTRNAS</sequence>
<dbReference type="Pfam" id="PF00117">
    <property type="entry name" value="GATase"/>
    <property type="match status" value="1"/>
</dbReference>
<dbReference type="InterPro" id="IPR015890">
    <property type="entry name" value="Chorismate_C"/>
</dbReference>
<keyword evidence="7" id="KW-1185">Reference proteome</keyword>